<dbReference type="Gene3D" id="3.10.690.10">
    <property type="entry name" value="Bifunctional nuclease domain"/>
    <property type="match status" value="1"/>
</dbReference>
<name>A0A382UZL3_9ZZZZ</name>
<dbReference type="PROSITE" id="PS51658">
    <property type="entry name" value="BFN"/>
    <property type="match status" value="1"/>
</dbReference>
<evidence type="ECO:0000256" key="1">
    <source>
        <dbReference type="SAM" id="MobiDB-lite"/>
    </source>
</evidence>
<gene>
    <name evidence="3" type="ORF">METZ01_LOCUS392461</name>
</gene>
<dbReference type="SUPFAM" id="SSF103256">
    <property type="entry name" value="Hypothetical protein TM0160"/>
    <property type="match status" value="1"/>
</dbReference>
<accession>A0A382UZL3</accession>
<dbReference type="Pfam" id="PF02577">
    <property type="entry name" value="BFN_dom"/>
    <property type="match status" value="1"/>
</dbReference>
<dbReference type="InterPro" id="IPR003729">
    <property type="entry name" value="Bi_nuclease_dom"/>
</dbReference>
<proteinExistence type="predicted"/>
<evidence type="ECO:0000313" key="3">
    <source>
        <dbReference type="EMBL" id="SVD39607.1"/>
    </source>
</evidence>
<dbReference type="InterPro" id="IPR036104">
    <property type="entry name" value="BFN_sf"/>
</dbReference>
<dbReference type="PANTHER" id="PTHR15160:SF1">
    <property type="entry name" value="VON HIPPEL-LINDAU DISEASE TUMOR SUPPRESSOR"/>
    <property type="match status" value="1"/>
</dbReference>
<sequence>MIQVEVAFISVDANIGTPIVFLRETDGDPRRMLPIWIGQAEALAIQLKLKDEEPPRPMTHDLLKNIIETLSAKVEAIHVHSIKEETFLAEIHLQVNKEILKVDSRPSDAIALSLRFDVPIYVTEELIEQSGFSEEELKESEEKQQPNTLADLDEDTLAEYEV</sequence>
<feature type="domain" description="BFN" evidence="2">
    <location>
        <begin position="1"/>
        <end position="134"/>
    </location>
</feature>
<feature type="region of interest" description="Disordered" evidence="1">
    <location>
        <begin position="131"/>
        <end position="162"/>
    </location>
</feature>
<reference evidence="3" key="1">
    <citation type="submission" date="2018-05" db="EMBL/GenBank/DDBJ databases">
        <authorList>
            <person name="Lanie J.A."/>
            <person name="Ng W.-L."/>
            <person name="Kazmierczak K.M."/>
            <person name="Andrzejewski T.M."/>
            <person name="Davidsen T.M."/>
            <person name="Wayne K.J."/>
            <person name="Tettelin H."/>
            <person name="Glass J.I."/>
            <person name="Rusch D."/>
            <person name="Podicherti R."/>
            <person name="Tsui H.-C.T."/>
            <person name="Winkler M.E."/>
        </authorList>
    </citation>
    <scope>NUCLEOTIDE SEQUENCE</scope>
</reference>
<dbReference type="PANTHER" id="PTHR15160">
    <property type="entry name" value="VON HIPPEL-LINDAU PROTEIN"/>
    <property type="match status" value="1"/>
</dbReference>
<dbReference type="GO" id="GO:0004518">
    <property type="term" value="F:nuclease activity"/>
    <property type="evidence" value="ECO:0007669"/>
    <property type="project" value="InterPro"/>
</dbReference>
<protein>
    <recommendedName>
        <fullName evidence="2">BFN domain-containing protein</fullName>
    </recommendedName>
</protein>
<dbReference type="AlphaFoldDB" id="A0A382UZL3"/>
<dbReference type="EMBL" id="UINC01147974">
    <property type="protein sequence ID" value="SVD39607.1"/>
    <property type="molecule type" value="Genomic_DNA"/>
</dbReference>
<evidence type="ECO:0000259" key="2">
    <source>
        <dbReference type="PROSITE" id="PS51658"/>
    </source>
</evidence>
<organism evidence="3">
    <name type="scientific">marine metagenome</name>
    <dbReference type="NCBI Taxonomy" id="408172"/>
    <lineage>
        <taxon>unclassified sequences</taxon>
        <taxon>metagenomes</taxon>
        <taxon>ecological metagenomes</taxon>
    </lineage>
</organism>
<feature type="compositionally biased region" description="Acidic residues" evidence="1">
    <location>
        <begin position="151"/>
        <end position="162"/>
    </location>
</feature>